<dbReference type="Proteomes" id="UP001528672">
    <property type="component" value="Unassembled WGS sequence"/>
</dbReference>
<evidence type="ECO:0000256" key="1">
    <source>
        <dbReference type="ARBA" id="ARBA00022801"/>
    </source>
</evidence>
<dbReference type="Pfam" id="PF00702">
    <property type="entry name" value="Hydrolase"/>
    <property type="match status" value="1"/>
</dbReference>
<keyword evidence="3" id="KW-1185">Reference proteome</keyword>
<dbReference type="Gene3D" id="3.40.50.1000">
    <property type="entry name" value="HAD superfamily/HAD-like"/>
    <property type="match status" value="1"/>
</dbReference>
<dbReference type="NCBIfam" id="TIGR01509">
    <property type="entry name" value="HAD-SF-IA-v3"/>
    <property type="match status" value="1"/>
</dbReference>
<dbReference type="InterPro" id="IPR006439">
    <property type="entry name" value="HAD-SF_hydro_IA"/>
</dbReference>
<reference evidence="2 3" key="1">
    <citation type="submission" date="2023-02" db="EMBL/GenBank/DDBJ databases">
        <title>Bacterial whole genome sequence for Curvibacter sp. HBC28.</title>
        <authorList>
            <person name="Le V."/>
            <person name="Ko S.-R."/>
            <person name="Ahn C.-Y."/>
            <person name="Oh H.-M."/>
        </authorList>
    </citation>
    <scope>NUCLEOTIDE SEQUENCE [LARGE SCALE GENOMIC DNA]</scope>
    <source>
        <strain evidence="2 3">HBC28</strain>
    </source>
</reference>
<dbReference type="SUPFAM" id="SSF56784">
    <property type="entry name" value="HAD-like"/>
    <property type="match status" value="1"/>
</dbReference>
<dbReference type="NCBIfam" id="TIGR01549">
    <property type="entry name" value="HAD-SF-IA-v1"/>
    <property type="match status" value="1"/>
</dbReference>
<dbReference type="SFLD" id="SFLDG01129">
    <property type="entry name" value="C1.5:_HAD__Beta-PGM__Phosphata"/>
    <property type="match status" value="1"/>
</dbReference>
<dbReference type="PANTHER" id="PTHR43316:SF3">
    <property type="entry name" value="HALOACID DEHALOGENASE, TYPE II (AFU_ORTHOLOGUE AFUA_2G07750)-RELATED"/>
    <property type="match status" value="1"/>
</dbReference>
<gene>
    <name evidence="2" type="ORF">PSQ39_09230</name>
</gene>
<dbReference type="EMBL" id="JAQSIO010000003">
    <property type="protein sequence ID" value="MDD0814811.1"/>
    <property type="molecule type" value="Genomic_DNA"/>
</dbReference>
<evidence type="ECO:0000313" key="3">
    <source>
        <dbReference type="Proteomes" id="UP001528672"/>
    </source>
</evidence>
<dbReference type="InterPro" id="IPR036412">
    <property type="entry name" value="HAD-like_sf"/>
</dbReference>
<sequence>MLDLARIRAITLDLDDTLWPIWPTIARAEEVLAQWLQDHAPRTAELFAQPGALREIRNRMVDLRPDLRADLSALRRESIRLALGQAGDPTDLAEPAFDVFFAERQRVTMFDDAHPSLQFMAARYPLVAVSNGNADIEQVGLAPYFKAALNARDFGVAKPDPRIFHAAAEAAGVAPHEVLHVGDDAALDAVGALQSGLQAVWLNREQQAWTHEHPAPLTVQSLTELCAWLGQGPQSPA</sequence>
<dbReference type="Gene3D" id="1.20.120.1600">
    <property type="match status" value="1"/>
</dbReference>
<accession>A0ABT5MDZ0</accession>
<keyword evidence="1 2" id="KW-0378">Hydrolase</keyword>
<dbReference type="RefSeq" id="WP_273926483.1">
    <property type="nucleotide sequence ID" value="NZ_JAQSIO010000003.1"/>
</dbReference>
<protein>
    <submittedName>
        <fullName evidence="2">HAD-IA family hydrolase</fullName>
    </submittedName>
</protein>
<dbReference type="SFLD" id="SFLDS00003">
    <property type="entry name" value="Haloacid_Dehalogenase"/>
    <property type="match status" value="1"/>
</dbReference>
<organism evidence="2 3">
    <name type="scientific">Curvibacter microcysteis</name>
    <dbReference type="NCBI Taxonomy" id="3026419"/>
    <lineage>
        <taxon>Bacteria</taxon>
        <taxon>Pseudomonadati</taxon>
        <taxon>Pseudomonadota</taxon>
        <taxon>Betaproteobacteria</taxon>
        <taxon>Burkholderiales</taxon>
        <taxon>Comamonadaceae</taxon>
        <taxon>Curvibacter</taxon>
    </lineage>
</organism>
<dbReference type="GO" id="GO:0016787">
    <property type="term" value="F:hydrolase activity"/>
    <property type="evidence" value="ECO:0007669"/>
    <property type="project" value="UniProtKB-KW"/>
</dbReference>
<name>A0ABT5MDZ0_9BURK</name>
<dbReference type="PANTHER" id="PTHR43316">
    <property type="entry name" value="HYDROLASE, HALOACID DELAHOGENASE-RELATED"/>
    <property type="match status" value="1"/>
</dbReference>
<evidence type="ECO:0000313" key="2">
    <source>
        <dbReference type="EMBL" id="MDD0814811.1"/>
    </source>
</evidence>
<comment type="caution">
    <text evidence="2">The sequence shown here is derived from an EMBL/GenBank/DDBJ whole genome shotgun (WGS) entry which is preliminary data.</text>
</comment>
<dbReference type="InterPro" id="IPR023214">
    <property type="entry name" value="HAD_sf"/>
</dbReference>
<proteinExistence type="predicted"/>
<dbReference type="InterPro" id="IPR051540">
    <property type="entry name" value="S-2-haloacid_dehalogenase"/>
</dbReference>
<dbReference type="PRINTS" id="PR00413">
    <property type="entry name" value="HADHALOGNASE"/>
</dbReference>